<dbReference type="SUPFAM" id="SSF52058">
    <property type="entry name" value="L domain-like"/>
    <property type="match status" value="1"/>
</dbReference>
<evidence type="ECO:0000259" key="4">
    <source>
        <dbReference type="PROSITE" id="PS52045"/>
    </source>
</evidence>
<feature type="region of interest" description="Disordered" evidence="3">
    <location>
        <begin position="152"/>
        <end position="202"/>
    </location>
</feature>
<evidence type="ECO:0000256" key="2">
    <source>
        <dbReference type="ARBA" id="ARBA00022737"/>
    </source>
</evidence>
<dbReference type="InterPro" id="IPR021109">
    <property type="entry name" value="Peptidase_aspartic_dom_sf"/>
</dbReference>
<comment type="caution">
    <text evidence="5">The sequence shown here is derived from an EMBL/GenBank/DDBJ whole genome shotgun (WGS) entry which is preliminary data.</text>
</comment>
<dbReference type="Gene3D" id="3.90.1320.10">
    <property type="entry name" value="Outer-capsid protein sigma 3, large lobe"/>
    <property type="match status" value="1"/>
</dbReference>
<organism evidence="5 6">
    <name type="scientific">Lithocarpus litseifolius</name>
    <dbReference type="NCBI Taxonomy" id="425828"/>
    <lineage>
        <taxon>Eukaryota</taxon>
        <taxon>Viridiplantae</taxon>
        <taxon>Streptophyta</taxon>
        <taxon>Embryophyta</taxon>
        <taxon>Tracheophyta</taxon>
        <taxon>Spermatophyta</taxon>
        <taxon>Magnoliopsida</taxon>
        <taxon>eudicotyledons</taxon>
        <taxon>Gunneridae</taxon>
        <taxon>Pentapetalae</taxon>
        <taxon>rosids</taxon>
        <taxon>fabids</taxon>
        <taxon>Fagales</taxon>
        <taxon>Fagaceae</taxon>
        <taxon>Lithocarpus</taxon>
    </lineage>
</organism>
<evidence type="ECO:0000313" key="6">
    <source>
        <dbReference type="Proteomes" id="UP001459277"/>
    </source>
</evidence>
<dbReference type="PANTHER" id="PTHR31589:SF254">
    <property type="entry name" value="OS01G0547133 PROTEIN"/>
    <property type="match status" value="1"/>
</dbReference>
<dbReference type="Pfam" id="PF14541">
    <property type="entry name" value="TAXi_C"/>
    <property type="match status" value="1"/>
</dbReference>
<dbReference type="Pfam" id="PF03080">
    <property type="entry name" value="Neprosin"/>
    <property type="match status" value="1"/>
</dbReference>
<reference evidence="5 6" key="1">
    <citation type="submission" date="2024-01" db="EMBL/GenBank/DDBJ databases">
        <title>A telomere-to-telomere, gap-free genome of sweet tea (Lithocarpus litseifolius).</title>
        <authorList>
            <person name="Zhou J."/>
        </authorList>
    </citation>
    <scope>NUCLEOTIDE SEQUENCE [LARGE SCALE GENOMIC DNA]</scope>
    <source>
        <strain evidence="5">Zhou-2022a</strain>
        <tissue evidence="5">Leaf</tissue>
    </source>
</reference>
<accession>A0AAW2CU34</accession>
<dbReference type="PANTHER" id="PTHR31589">
    <property type="entry name" value="PROTEIN, PUTATIVE (DUF239)-RELATED-RELATED"/>
    <property type="match status" value="1"/>
</dbReference>
<dbReference type="Pfam" id="PF00560">
    <property type="entry name" value="LRR_1"/>
    <property type="match status" value="1"/>
</dbReference>
<dbReference type="InterPro" id="IPR032799">
    <property type="entry name" value="TAXi_C"/>
</dbReference>
<dbReference type="InterPro" id="IPR001611">
    <property type="entry name" value="Leu-rich_rpt"/>
</dbReference>
<gene>
    <name evidence="5" type="ORF">SO802_019912</name>
</gene>
<dbReference type="Gene3D" id="2.40.70.10">
    <property type="entry name" value="Acid Proteases"/>
    <property type="match status" value="2"/>
</dbReference>
<feature type="domain" description="Neprosin PEP catalytic" evidence="4">
    <location>
        <begin position="225"/>
        <end position="499"/>
    </location>
</feature>
<dbReference type="Gene3D" id="3.80.10.10">
    <property type="entry name" value="Ribonuclease Inhibitor"/>
    <property type="match status" value="2"/>
</dbReference>
<keyword evidence="2" id="KW-0677">Repeat</keyword>
<proteinExistence type="predicted"/>
<keyword evidence="1" id="KW-0433">Leucine-rich repeat</keyword>
<evidence type="ECO:0000313" key="5">
    <source>
        <dbReference type="EMBL" id="KAL0000310.1"/>
    </source>
</evidence>
<dbReference type="Proteomes" id="UP001459277">
    <property type="component" value="Unassembled WGS sequence"/>
</dbReference>
<dbReference type="Pfam" id="PF08263">
    <property type="entry name" value="LRRNT_2"/>
    <property type="match status" value="1"/>
</dbReference>
<keyword evidence="6" id="KW-1185">Reference proteome</keyword>
<dbReference type="PROSITE" id="PS52045">
    <property type="entry name" value="NEPROSIN_PEP_CD"/>
    <property type="match status" value="1"/>
</dbReference>
<dbReference type="InterPro" id="IPR053168">
    <property type="entry name" value="Glutamic_endopeptidase"/>
</dbReference>
<evidence type="ECO:0000256" key="3">
    <source>
        <dbReference type="SAM" id="MobiDB-lite"/>
    </source>
</evidence>
<dbReference type="Pfam" id="PF14365">
    <property type="entry name" value="Neprosin_AP"/>
    <property type="match status" value="1"/>
</dbReference>
<dbReference type="InterPro" id="IPR025521">
    <property type="entry name" value="Neprosin_propep"/>
</dbReference>
<dbReference type="AlphaFoldDB" id="A0AAW2CU34"/>
<sequence>MEWTLVKSIREDVFQISKSGHGGVIMDTGTTVNRFSKVAYEALRDTFVAKTTDVPRLLGVDMFDTCYNFSWFVYQLPVISFYISSGTILNIPQNNFLIAVDGEFLVLHLPSSSNLSIIGNVQRMDRVGLVTLSPDGDIIDCVVSHLQPAFDHPQLKGQKPLDPPDRPKGHSPSGMLEENVQLRSLSGESCPEGTVPIRRTTEEDMLRASSVRRFGRKPRRHVRRDSSSNGHELAVGYVTGDQYYGAKVGINVWAPRVANQYEFSLSQIKCGSSLVHLAMTLTSLKLVSPELHGDNYPRFFTYWTTDAYQATGCYNLLCSGFVQTNNRIAIGAAFSPTSSYNGGRFDISLLVWKNFRNPPNLSIEDSARDQEVLHRDRIHPSSFQQRMKCYAKRVANLTHQLDEDGVYYPEMEHFKEDIGSDLESGESFIPVGLGTPPTPQYLVIDTGSDIGWLFLLRKWPLVKFFLWALLLFILIRENECCMEEERIGLLGFKGFLKSNINNTNLLLSFVNETECCNWEGVRCNATKGHMIELSLNNLWQYENFASDYVSAWLNVSLLHPFKELRILDLSSNSFRDWLGNEEPNHFTKLCKRTDLILRDNSFDKEVLKFLDALPILKYLDLYGNKMEGPLLGEGRLPSSIGDMSSLRTLDLSSNNFSRELPMEIVANCTLLMALSVAHNNLFGEILDVKAQFGTFGKNSYEGNPFLCGPPLEGNQFLCGLSLEKNFVKIDESPPLPQETFEASDGKWINQLNHLSQELQYKNKGTSD</sequence>
<name>A0AAW2CU34_9ROSI</name>
<protein>
    <recommendedName>
        <fullName evidence="4">Neprosin PEP catalytic domain-containing protein</fullName>
    </recommendedName>
</protein>
<dbReference type="InterPro" id="IPR004314">
    <property type="entry name" value="Neprosin"/>
</dbReference>
<evidence type="ECO:0000256" key="1">
    <source>
        <dbReference type="ARBA" id="ARBA00022614"/>
    </source>
</evidence>
<dbReference type="InterPro" id="IPR013210">
    <property type="entry name" value="LRR_N_plant-typ"/>
</dbReference>
<dbReference type="EMBL" id="JAZDWU010000006">
    <property type="protein sequence ID" value="KAL0000310.1"/>
    <property type="molecule type" value="Genomic_DNA"/>
</dbReference>
<dbReference type="SUPFAM" id="SSF50630">
    <property type="entry name" value="Acid proteases"/>
    <property type="match status" value="2"/>
</dbReference>
<dbReference type="InterPro" id="IPR032675">
    <property type="entry name" value="LRR_dom_sf"/>
</dbReference>